<dbReference type="STRING" id="1641875.XM53_04080"/>
<proteinExistence type="predicted"/>
<evidence type="ECO:0000256" key="1">
    <source>
        <dbReference type="SAM" id="MobiDB-lite"/>
    </source>
</evidence>
<sequence length="316" mass="35126">MVKRFSEELMERMPEGMQMPLILVEVMDWLEAQGARQTTWQGEALEFERQSLALYPVAEWQQPGASHAAFSYYGTFSLNGPPAPVVDEDERVFLFVQTGGDGSYAGFWLDDRGKQWIVHHGSGSGSAWFGVISDDPKDLLRLLAVGYEEPAFAEVHPLTPLEAMVQGNGLESVFHLAQMIAADRLDGAEGIADFEDRRDDLAEDLADQMEAGERVADGWGLPIPPVAFQTCLREVHGIATPRRASDFLPFPASDGADPGDDPFYRWLTAHQPEPSDEAQGRLKELDELAEEMIRQIDAGKEPDPELLRRMEALSKP</sequence>
<keyword evidence="3" id="KW-1185">Reference proteome</keyword>
<comment type="caution">
    <text evidence="2">The sequence shown here is derived from an EMBL/GenBank/DDBJ whole genome shotgun (WGS) entry which is preliminary data.</text>
</comment>
<dbReference type="RefSeq" id="WP_057790562.1">
    <property type="nucleotide sequence ID" value="NZ_LAXJ01000003.1"/>
</dbReference>
<evidence type="ECO:0000313" key="3">
    <source>
        <dbReference type="Proteomes" id="UP000051295"/>
    </source>
</evidence>
<gene>
    <name evidence="2" type="ORF">XM53_04080</name>
</gene>
<protein>
    <submittedName>
        <fullName evidence="2">Uncharacterized protein</fullName>
    </submittedName>
</protein>
<evidence type="ECO:0000313" key="2">
    <source>
        <dbReference type="EMBL" id="KRS13758.1"/>
    </source>
</evidence>
<reference evidence="2 3" key="1">
    <citation type="submission" date="2015-04" db="EMBL/GenBank/DDBJ databases">
        <title>The draft genome sequence of Roseovarius sp.R12b.</title>
        <authorList>
            <person name="Li G."/>
            <person name="Lai Q."/>
            <person name="Shao Z."/>
            <person name="Yan P."/>
        </authorList>
    </citation>
    <scope>NUCLEOTIDE SEQUENCE [LARGE SCALE GENOMIC DNA]</scope>
    <source>
        <strain evidence="2 3">R12B</strain>
    </source>
</reference>
<dbReference type="AlphaFoldDB" id="A0A0T5NY54"/>
<dbReference type="Proteomes" id="UP000051295">
    <property type="component" value="Unassembled WGS sequence"/>
</dbReference>
<dbReference type="PATRIC" id="fig|1641875.4.peg.2827"/>
<feature type="region of interest" description="Disordered" evidence="1">
    <location>
        <begin position="295"/>
        <end position="316"/>
    </location>
</feature>
<name>A0A0T5NY54_9RHOB</name>
<dbReference type="EMBL" id="LAXJ01000003">
    <property type="protein sequence ID" value="KRS13758.1"/>
    <property type="molecule type" value="Genomic_DNA"/>
</dbReference>
<accession>A0A0T5NY54</accession>
<organism evidence="2 3">
    <name type="scientific">Roseovarius atlanticus</name>
    <dbReference type="NCBI Taxonomy" id="1641875"/>
    <lineage>
        <taxon>Bacteria</taxon>
        <taxon>Pseudomonadati</taxon>
        <taxon>Pseudomonadota</taxon>
        <taxon>Alphaproteobacteria</taxon>
        <taxon>Rhodobacterales</taxon>
        <taxon>Roseobacteraceae</taxon>
        <taxon>Roseovarius</taxon>
    </lineage>
</organism>